<keyword evidence="4" id="KW-1185">Reference proteome</keyword>
<evidence type="ECO:0000256" key="1">
    <source>
        <dbReference type="ARBA" id="ARBA00006019"/>
    </source>
</evidence>
<dbReference type="AlphaFoldDB" id="A0A0C9W0Y2"/>
<name>A0A0C9W0Y2_9AGAM</name>
<feature type="domain" description="Cullin N-terminal" evidence="2">
    <location>
        <begin position="20"/>
        <end position="264"/>
    </location>
</feature>
<sequence length="287" mass="31656">MSSRKIVVKLPSSRQNYSSWAIIIRCLDELIALENHKLASYSLYVFMYTAVLNHLTGSSRSGLDAGRPVVPGMAELKLDALVSPGRAGGEVYCTILNKLNVHLEGILQRAMELRREALLEYYSSQWARYASLAKLLGNICVHISTHWVKSTMGGRDDIYSVPVLAITRWKSVFVDGLQRADQKLTNALLSLIASQRSGESINSELLKSILASLATLGRSGGHGETETLDVYEEVFETPFLDDAREYYRQCAKFIAQGPSEACQKAVGVGISGNIQKVEEIGRLKVES</sequence>
<dbReference type="PANTHER" id="PTHR11932">
    <property type="entry name" value="CULLIN"/>
    <property type="match status" value="1"/>
</dbReference>
<evidence type="ECO:0000259" key="2">
    <source>
        <dbReference type="Pfam" id="PF00888"/>
    </source>
</evidence>
<evidence type="ECO:0000313" key="4">
    <source>
        <dbReference type="Proteomes" id="UP000053820"/>
    </source>
</evidence>
<dbReference type="GO" id="GO:0031625">
    <property type="term" value="F:ubiquitin protein ligase binding"/>
    <property type="evidence" value="ECO:0007669"/>
    <property type="project" value="InterPro"/>
</dbReference>
<accession>A0A0C9W0Y2</accession>
<dbReference type="OrthoDB" id="2679410at2759"/>
<comment type="similarity">
    <text evidence="1">Belongs to the cullin family.</text>
</comment>
<dbReference type="InterPro" id="IPR045093">
    <property type="entry name" value="Cullin"/>
</dbReference>
<dbReference type="GO" id="GO:0006511">
    <property type="term" value="P:ubiquitin-dependent protein catabolic process"/>
    <property type="evidence" value="ECO:0007669"/>
    <property type="project" value="InterPro"/>
</dbReference>
<proteinExistence type="inferred from homology"/>
<dbReference type="EMBL" id="KN839846">
    <property type="protein sequence ID" value="KIJ64475.1"/>
    <property type="molecule type" value="Genomic_DNA"/>
</dbReference>
<dbReference type="SUPFAM" id="SSF74788">
    <property type="entry name" value="Cullin repeat-like"/>
    <property type="match status" value="1"/>
</dbReference>
<dbReference type="Pfam" id="PF00888">
    <property type="entry name" value="Cullin"/>
    <property type="match status" value="1"/>
</dbReference>
<protein>
    <recommendedName>
        <fullName evidence="2">Cullin N-terminal domain-containing protein</fullName>
    </recommendedName>
</protein>
<evidence type="ECO:0000313" key="3">
    <source>
        <dbReference type="EMBL" id="KIJ64475.1"/>
    </source>
</evidence>
<dbReference type="HOGENOM" id="CLU_909304_0_0_1"/>
<dbReference type="InterPro" id="IPR016159">
    <property type="entry name" value="Cullin_repeat-like_dom_sf"/>
</dbReference>
<dbReference type="InterPro" id="IPR001373">
    <property type="entry name" value="Cullin_N"/>
</dbReference>
<reference evidence="3 4" key="1">
    <citation type="submission" date="2014-04" db="EMBL/GenBank/DDBJ databases">
        <title>Evolutionary Origins and Diversification of the Mycorrhizal Mutualists.</title>
        <authorList>
            <consortium name="DOE Joint Genome Institute"/>
            <consortium name="Mycorrhizal Genomics Consortium"/>
            <person name="Kohler A."/>
            <person name="Kuo A."/>
            <person name="Nagy L.G."/>
            <person name="Floudas D."/>
            <person name="Copeland A."/>
            <person name="Barry K.W."/>
            <person name="Cichocki N."/>
            <person name="Veneault-Fourrey C."/>
            <person name="LaButti K."/>
            <person name="Lindquist E.A."/>
            <person name="Lipzen A."/>
            <person name="Lundell T."/>
            <person name="Morin E."/>
            <person name="Murat C."/>
            <person name="Riley R."/>
            <person name="Ohm R."/>
            <person name="Sun H."/>
            <person name="Tunlid A."/>
            <person name="Henrissat B."/>
            <person name="Grigoriev I.V."/>
            <person name="Hibbett D.S."/>
            <person name="Martin F."/>
        </authorList>
    </citation>
    <scope>NUCLEOTIDE SEQUENCE [LARGE SCALE GENOMIC DNA]</scope>
    <source>
        <strain evidence="3 4">MD-312</strain>
    </source>
</reference>
<organism evidence="3 4">
    <name type="scientific">Hydnomerulius pinastri MD-312</name>
    <dbReference type="NCBI Taxonomy" id="994086"/>
    <lineage>
        <taxon>Eukaryota</taxon>
        <taxon>Fungi</taxon>
        <taxon>Dikarya</taxon>
        <taxon>Basidiomycota</taxon>
        <taxon>Agaricomycotina</taxon>
        <taxon>Agaricomycetes</taxon>
        <taxon>Agaricomycetidae</taxon>
        <taxon>Boletales</taxon>
        <taxon>Boletales incertae sedis</taxon>
        <taxon>Leucogyrophana</taxon>
    </lineage>
</organism>
<gene>
    <name evidence="3" type="ORF">HYDPIDRAFT_28416</name>
</gene>
<dbReference type="Gene3D" id="1.20.1310.10">
    <property type="entry name" value="Cullin Repeats"/>
    <property type="match status" value="2"/>
</dbReference>
<dbReference type="Proteomes" id="UP000053820">
    <property type="component" value="Unassembled WGS sequence"/>
</dbReference>